<dbReference type="Proteomes" id="UP000006034">
    <property type="component" value="Unassembled WGS sequence"/>
</dbReference>
<protein>
    <recommendedName>
        <fullName evidence="1">diguanylate cyclase</fullName>
        <ecNumber evidence="1">2.7.7.65</ecNumber>
    </recommendedName>
</protein>
<dbReference type="GO" id="GO:0043709">
    <property type="term" value="P:cell adhesion involved in single-species biofilm formation"/>
    <property type="evidence" value="ECO:0007669"/>
    <property type="project" value="TreeGrafter"/>
</dbReference>
<dbReference type="Gene3D" id="3.30.70.270">
    <property type="match status" value="1"/>
</dbReference>
<name>E5Y8W9_BILW3</name>
<organism evidence="4 5">
    <name type="scientific">Bilophila wadsworthia (strain 3_1_6)</name>
    <dbReference type="NCBI Taxonomy" id="563192"/>
    <lineage>
        <taxon>Bacteria</taxon>
        <taxon>Pseudomonadati</taxon>
        <taxon>Thermodesulfobacteriota</taxon>
        <taxon>Desulfovibrionia</taxon>
        <taxon>Desulfovibrionales</taxon>
        <taxon>Desulfovibrionaceae</taxon>
        <taxon>Bilophila</taxon>
    </lineage>
</organism>
<dbReference type="NCBIfam" id="TIGR00254">
    <property type="entry name" value="GGDEF"/>
    <property type="match status" value="1"/>
</dbReference>
<dbReference type="SMART" id="SM00267">
    <property type="entry name" value="GGDEF"/>
    <property type="match status" value="1"/>
</dbReference>
<dbReference type="PANTHER" id="PTHR45138">
    <property type="entry name" value="REGULATORY COMPONENTS OF SENSORY TRANSDUCTION SYSTEM"/>
    <property type="match status" value="1"/>
</dbReference>
<dbReference type="PANTHER" id="PTHR45138:SF9">
    <property type="entry name" value="DIGUANYLATE CYCLASE DGCM-RELATED"/>
    <property type="match status" value="1"/>
</dbReference>
<dbReference type="EMBL" id="ADCP02000001">
    <property type="protein sequence ID" value="EFV43518.2"/>
    <property type="molecule type" value="Genomic_DNA"/>
</dbReference>
<evidence type="ECO:0000313" key="5">
    <source>
        <dbReference type="Proteomes" id="UP000006034"/>
    </source>
</evidence>
<sequence>MAECKQAVLVEKETAHRDCLTGCYDRMTIQHLVDLCFLKSDVRQSHAMFVIDVDNFKRVNDTWGREFGDIVLNDVAAVLRRIFRRSDYIGRIGDDELLVLLRDVEPERLSEKKAQEFYTALGTLFSARGDERYKPTCSVGIARYPMDGTLFETVFQSADAALHEAKRLGLNRVAFAPGCEGRKR</sequence>
<dbReference type="InterPro" id="IPR043128">
    <property type="entry name" value="Rev_trsase/Diguanyl_cyclase"/>
</dbReference>
<dbReference type="GO" id="GO:0052621">
    <property type="term" value="F:diguanylate cyclase activity"/>
    <property type="evidence" value="ECO:0007669"/>
    <property type="project" value="UniProtKB-EC"/>
</dbReference>
<dbReference type="PROSITE" id="PS50887">
    <property type="entry name" value="GGDEF"/>
    <property type="match status" value="1"/>
</dbReference>
<dbReference type="InterPro" id="IPR050469">
    <property type="entry name" value="Diguanylate_Cyclase"/>
</dbReference>
<dbReference type="EC" id="2.7.7.65" evidence="1"/>
<dbReference type="InterPro" id="IPR029787">
    <property type="entry name" value="Nucleotide_cyclase"/>
</dbReference>
<reference evidence="4 5" key="1">
    <citation type="submission" date="2010-10" db="EMBL/GenBank/DDBJ databases">
        <authorList>
            <consortium name="The Broad Institute Genome Sequencing Platform"/>
            <person name="Ward D."/>
            <person name="Earl A."/>
            <person name="Feldgarden M."/>
            <person name="Young S.K."/>
            <person name="Gargeya S."/>
            <person name="Zeng Q."/>
            <person name="Alvarado L."/>
            <person name="Berlin A."/>
            <person name="Bochicchio J."/>
            <person name="Chapman S.B."/>
            <person name="Chen Z."/>
            <person name="Freedman E."/>
            <person name="Gellesch M."/>
            <person name="Goldberg J."/>
            <person name="Griggs A."/>
            <person name="Gujja S."/>
            <person name="Heilman E."/>
            <person name="Heiman D."/>
            <person name="Howarth C."/>
            <person name="Mehta T."/>
            <person name="Neiman D."/>
            <person name="Pearson M."/>
            <person name="Roberts A."/>
            <person name="Saif S."/>
            <person name="Shea T."/>
            <person name="Shenoy N."/>
            <person name="Sisk P."/>
            <person name="Stolte C."/>
            <person name="Sykes S."/>
            <person name="White J."/>
            <person name="Yandava C."/>
            <person name="Allen-Vercoe E."/>
            <person name="Sibley C."/>
            <person name="Ambrose C.E."/>
            <person name="Strauss J."/>
            <person name="Daigneault M."/>
            <person name="Haas B."/>
            <person name="Nusbaum C."/>
            <person name="Birren B."/>
        </authorList>
    </citation>
    <scope>NUCLEOTIDE SEQUENCE [LARGE SCALE GENOMIC DNA]</scope>
    <source>
        <strain evidence="4 5">3_1_6</strain>
    </source>
</reference>
<dbReference type="eggNOG" id="COG2199">
    <property type="taxonomic scope" value="Bacteria"/>
</dbReference>
<dbReference type="SUPFAM" id="SSF55073">
    <property type="entry name" value="Nucleotide cyclase"/>
    <property type="match status" value="1"/>
</dbReference>
<reference evidence="4 5" key="2">
    <citation type="submission" date="2013-04" db="EMBL/GenBank/DDBJ databases">
        <title>The Genome Sequence of Bilophila wadsworthia 3_1_6.</title>
        <authorList>
            <consortium name="The Broad Institute Genomics Platform"/>
            <person name="Earl A."/>
            <person name="Ward D."/>
            <person name="Feldgarden M."/>
            <person name="Gevers D."/>
            <person name="Sibley C."/>
            <person name="Strauss J."/>
            <person name="Allen-Vercoe E."/>
            <person name="Walker B."/>
            <person name="Young S."/>
            <person name="Zeng Q."/>
            <person name="Gargeya S."/>
            <person name="Fitzgerald M."/>
            <person name="Haas B."/>
            <person name="Abouelleil A."/>
            <person name="Allen A.W."/>
            <person name="Alvarado L."/>
            <person name="Arachchi H.M."/>
            <person name="Berlin A.M."/>
            <person name="Chapman S.B."/>
            <person name="Gainer-Dewar J."/>
            <person name="Goldberg J."/>
            <person name="Griggs A."/>
            <person name="Gujja S."/>
            <person name="Hansen M."/>
            <person name="Howarth C."/>
            <person name="Imamovic A."/>
            <person name="Ireland A."/>
            <person name="Larimer J."/>
            <person name="McCowan C."/>
            <person name="Murphy C."/>
            <person name="Pearson M."/>
            <person name="Poon T.W."/>
            <person name="Priest M."/>
            <person name="Roberts A."/>
            <person name="Saif S."/>
            <person name="Shea T."/>
            <person name="Sisk P."/>
            <person name="Sykes S."/>
            <person name="Wortman J."/>
            <person name="Nusbaum C."/>
            <person name="Birren B."/>
        </authorList>
    </citation>
    <scope>NUCLEOTIDE SEQUENCE [LARGE SCALE GENOMIC DNA]</scope>
    <source>
        <strain evidence="4 5">3_1_6</strain>
    </source>
</reference>
<evidence type="ECO:0000256" key="1">
    <source>
        <dbReference type="ARBA" id="ARBA00012528"/>
    </source>
</evidence>
<gene>
    <name evidence="4" type="ORF">HMPREF0179_02637</name>
</gene>
<dbReference type="GO" id="GO:0005886">
    <property type="term" value="C:plasma membrane"/>
    <property type="evidence" value="ECO:0007669"/>
    <property type="project" value="TreeGrafter"/>
</dbReference>
<keyword evidence="5" id="KW-1185">Reference proteome</keyword>
<evidence type="ECO:0000256" key="2">
    <source>
        <dbReference type="ARBA" id="ARBA00034247"/>
    </source>
</evidence>
<dbReference type="InterPro" id="IPR000160">
    <property type="entry name" value="GGDEF_dom"/>
</dbReference>
<evidence type="ECO:0000259" key="3">
    <source>
        <dbReference type="PROSITE" id="PS50887"/>
    </source>
</evidence>
<feature type="domain" description="GGDEF" evidence="3">
    <location>
        <begin position="44"/>
        <end position="178"/>
    </location>
</feature>
<dbReference type="Pfam" id="PF00990">
    <property type="entry name" value="GGDEF"/>
    <property type="match status" value="1"/>
</dbReference>
<dbReference type="AlphaFoldDB" id="E5Y8W9"/>
<dbReference type="STRING" id="563192.HMPREF0179_02637"/>
<dbReference type="CDD" id="cd01949">
    <property type="entry name" value="GGDEF"/>
    <property type="match status" value="1"/>
</dbReference>
<proteinExistence type="predicted"/>
<comment type="caution">
    <text evidence="4">The sequence shown here is derived from an EMBL/GenBank/DDBJ whole genome shotgun (WGS) entry which is preliminary data.</text>
</comment>
<comment type="catalytic activity">
    <reaction evidence="2">
        <text>2 GTP = 3',3'-c-di-GMP + 2 diphosphate</text>
        <dbReference type="Rhea" id="RHEA:24898"/>
        <dbReference type="ChEBI" id="CHEBI:33019"/>
        <dbReference type="ChEBI" id="CHEBI:37565"/>
        <dbReference type="ChEBI" id="CHEBI:58805"/>
        <dbReference type="EC" id="2.7.7.65"/>
    </reaction>
</comment>
<accession>E5Y8W9</accession>
<dbReference type="HOGENOM" id="CLU_1465536_0_0_7"/>
<evidence type="ECO:0000313" key="4">
    <source>
        <dbReference type="EMBL" id="EFV43518.2"/>
    </source>
</evidence>
<dbReference type="GO" id="GO:1902201">
    <property type="term" value="P:negative regulation of bacterial-type flagellum-dependent cell motility"/>
    <property type="evidence" value="ECO:0007669"/>
    <property type="project" value="TreeGrafter"/>
</dbReference>
<dbReference type="OrthoDB" id="23692at2"/>